<proteinExistence type="predicted"/>
<protein>
    <submittedName>
        <fullName evidence="1">Uncharacterized protein</fullName>
    </submittedName>
</protein>
<organism evidence="1 2">
    <name type="scientific">Hymenobacter psychrophilus</name>
    <dbReference type="NCBI Taxonomy" id="651662"/>
    <lineage>
        <taxon>Bacteria</taxon>
        <taxon>Pseudomonadati</taxon>
        <taxon>Bacteroidota</taxon>
        <taxon>Cytophagia</taxon>
        <taxon>Cytophagales</taxon>
        <taxon>Hymenobacteraceae</taxon>
        <taxon>Hymenobacter</taxon>
    </lineage>
</organism>
<keyword evidence="2" id="KW-1185">Reference proteome</keyword>
<dbReference type="Proteomes" id="UP000199249">
    <property type="component" value="Unassembled WGS sequence"/>
</dbReference>
<accession>A0A1H3EAS8</accession>
<dbReference type="AlphaFoldDB" id="A0A1H3EAS8"/>
<evidence type="ECO:0000313" key="1">
    <source>
        <dbReference type="EMBL" id="SDX75765.1"/>
    </source>
</evidence>
<reference evidence="2" key="1">
    <citation type="submission" date="2016-10" db="EMBL/GenBank/DDBJ databases">
        <authorList>
            <person name="Varghese N."/>
            <person name="Submissions S."/>
        </authorList>
    </citation>
    <scope>NUCLEOTIDE SEQUENCE [LARGE SCALE GENOMIC DNA]</scope>
    <source>
        <strain evidence="2">CGMCC 1.8975</strain>
    </source>
</reference>
<name>A0A1H3EAS8_9BACT</name>
<evidence type="ECO:0000313" key="2">
    <source>
        <dbReference type="Proteomes" id="UP000199249"/>
    </source>
</evidence>
<gene>
    <name evidence="1" type="ORF">SAMN04488069_10350</name>
</gene>
<sequence length="54" mass="6046">MLSCLKTNYGSNLNLIPSSPKSLSIGNSSEYSDKIALALKRFPYHVREEWATIT</sequence>
<dbReference type="EMBL" id="FNOV01000003">
    <property type="protein sequence ID" value="SDX75765.1"/>
    <property type="molecule type" value="Genomic_DNA"/>
</dbReference>